<dbReference type="Gene3D" id="3.30.230.70">
    <property type="entry name" value="GHMP Kinase, N-terminal domain"/>
    <property type="match status" value="1"/>
</dbReference>
<evidence type="ECO:0000256" key="3">
    <source>
        <dbReference type="ARBA" id="ARBA00006678"/>
    </source>
</evidence>
<comment type="caution">
    <text evidence="8">The sequence shown here is derived from an EMBL/GenBank/DDBJ whole genome shotgun (WGS) entry which is preliminary data.</text>
</comment>
<dbReference type="GO" id="GO:0016075">
    <property type="term" value="P:rRNA catabolic process"/>
    <property type="evidence" value="ECO:0007669"/>
    <property type="project" value="TreeGrafter"/>
</dbReference>
<keyword evidence="9" id="KW-1185">Reference proteome</keyword>
<dbReference type="InterPro" id="IPR027408">
    <property type="entry name" value="PNPase/RNase_PH_dom_sf"/>
</dbReference>
<reference evidence="9" key="2">
    <citation type="submission" date="2015-07" db="EMBL/GenBank/DDBJ databases">
        <title>Contrasting host-pathogen interactions and genome evolution in two generalist and specialist microsporidian pathogens of mosquitoes.</title>
        <authorList>
            <consortium name="The Broad Institute Genomics Platform"/>
            <consortium name="The Broad Institute Genome Sequencing Center for Infectious Disease"/>
            <person name="Cuomo C.A."/>
            <person name="Sanscrainte N.D."/>
            <person name="Goldberg J.M."/>
            <person name="Heiman D."/>
            <person name="Young S."/>
            <person name="Zeng Q."/>
            <person name="Becnel J.J."/>
            <person name="Birren B.W."/>
        </authorList>
    </citation>
    <scope>NUCLEOTIDE SEQUENCE [LARGE SCALE GENOMIC DNA]</scope>
    <source>
        <strain evidence="9">USNM 41457</strain>
    </source>
</reference>
<dbReference type="InParanoid" id="J9DK82"/>
<accession>J9DK82</accession>
<evidence type="ECO:0000256" key="1">
    <source>
        <dbReference type="ARBA" id="ARBA00004496"/>
    </source>
</evidence>
<dbReference type="AlphaFoldDB" id="J9DK82"/>
<keyword evidence="4" id="KW-0963">Cytoplasm</keyword>
<protein>
    <recommendedName>
        <fullName evidence="6">Ribosomal RNA-processing protein 42</fullName>
    </recommendedName>
</protein>
<dbReference type="Proteomes" id="UP000003163">
    <property type="component" value="Unassembled WGS sequence"/>
</dbReference>
<dbReference type="PANTHER" id="PTHR11097">
    <property type="entry name" value="EXOSOME COMPLEX EXONUCLEASE RIBOSOMAL RNA PROCESSING PROTEIN"/>
    <property type="match status" value="1"/>
</dbReference>
<proteinExistence type="inferred from homology"/>
<feature type="domain" description="Exoribonuclease phosphorolytic" evidence="7">
    <location>
        <begin position="159"/>
        <end position="215"/>
    </location>
</feature>
<dbReference type="PANTHER" id="PTHR11097:SF8">
    <property type="entry name" value="EXOSOME COMPLEX COMPONENT RRP42"/>
    <property type="match status" value="1"/>
</dbReference>
<evidence type="ECO:0000313" key="8">
    <source>
        <dbReference type="EMBL" id="EJW01777.1"/>
    </source>
</evidence>
<sequence length="218" mass="25027">MNIVQKLSQDEKTYTQKAVKKTRINGRSYNEERKYKILSLDHIVTADGSIKVSKCESVIEVSMKFKENSRIINSCLQNEITENKDSPIELIGDIKSFKDYGLANFITKNKIFSMVIETTVINDDGNIYDLFYFGLNKILLNIKIDTEFCKNVYSRYVLPISYTYAVFGNHYIVDPDFIEENSCDSLVHILKSSEEIVGIIVEKCKSLDPYVLAELITK</sequence>
<dbReference type="GO" id="GO:0005730">
    <property type="term" value="C:nucleolus"/>
    <property type="evidence" value="ECO:0007669"/>
    <property type="project" value="UniProtKB-SubCell"/>
</dbReference>
<dbReference type="GO" id="GO:0000467">
    <property type="term" value="P:exonucleolytic trimming to generate mature 3'-end of 5.8S rRNA from tricistronic rRNA transcript (SSU-rRNA, 5.8S rRNA, LSU-rRNA)"/>
    <property type="evidence" value="ECO:0007669"/>
    <property type="project" value="TreeGrafter"/>
</dbReference>
<dbReference type="HOGENOM" id="CLU_1200154_0_0_1"/>
<keyword evidence="5" id="KW-0271">Exosome</keyword>
<dbReference type="SUPFAM" id="SSF54211">
    <property type="entry name" value="Ribosomal protein S5 domain 2-like"/>
    <property type="match status" value="1"/>
</dbReference>
<dbReference type="GO" id="GO:0034476">
    <property type="term" value="P:U5 snRNA 3'-end processing"/>
    <property type="evidence" value="ECO:0007669"/>
    <property type="project" value="TreeGrafter"/>
</dbReference>
<dbReference type="GO" id="GO:0035925">
    <property type="term" value="F:mRNA 3'-UTR AU-rich region binding"/>
    <property type="evidence" value="ECO:0007669"/>
    <property type="project" value="TreeGrafter"/>
</dbReference>
<dbReference type="GO" id="GO:0000177">
    <property type="term" value="C:cytoplasmic exosome (RNase complex)"/>
    <property type="evidence" value="ECO:0007669"/>
    <property type="project" value="TreeGrafter"/>
</dbReference>
<evidence type="ECO:0000256" key="6">
    <source>
        <dbReference type="ARBA" id="ARBA00042523"/>
    </source>
</evidence>
<dbReference type="InterPro" id="IPR015847">
    <property type="entry name" value="ExoRNase_PH_dom2"/>
</dbReference>
<evidence type="ECO:0000256" key="5">
    <source>
        <dbReference type="ARBA" id="ARBA00022835"/>
    </source>
</evidence>
<dbReference type="OrthoDB" id="10264038at2759"/>
<reference evidence="8 9" key="1">
    <citation type="submission" date="2011-08" db="EMBL/GenBank/DDBJ databases">
        <authorList>
            <person name="Liu Z.J."/>
            <person name="Shi F.L."/>
            <person name="Lu J.Q."/>
            <person name="Li M."/>
            <person name="Wang Z.L."/>
        </authorList>
    </citation>
    <scope>NUCLEOTIDE SEQUENCE [LARGE SCALE GENOMIC DNA]</scope>
    <source>
        <strain evidence="8 9">USNM 41457</strain>
    </source>
</reference>
<dbReference type="GO" id="GO:0034475">
    <property type="term" value="P:U4 snRNA 3'-end processing"/>
    <property type="evidence" value="ECO:0007669"/>
    <property type="project" value="TreeGrafter"/>
</dbReference>
<dbReference type="GO" id="GO:0034473">
    <property type="term" value="P:U1 snRNA 3'-end processing"/>
    <property type="evidence" value="ECO:0007669"/>
    <property type="project" value="TreeGrafter"/>
</dbReference>
<dbReference type="GO" id="GO:0000176">
    <property type="term" value="C:nuclear exosome (RNase complex)"/>
    <property type="evidence" value="ECO:0007669"/>
    <property type="project" value="TreeGrafter"/>
</dbReference>
<dbReference type="InterPro" id="IPR020568">
    <property type="entry name" value="Ribosomal_Su5_D2-typ_SF"/>
</dbReference>
<dbReference type="SUPFAM" id="SSF55666">
    <property type="entry name" value="Ribonuclease PH domain 2-like"/>
    <property type="match status" value="1"/>
</dbReference>
<gene>
    <name evidence="8" type="ORF">EDEG_00368</name>
</gene>
<name>J9DK82_EDHAE</name>
<dbReference type="GO" id="GO:0071028">
    <property type="term" value="P:nuclear mRNA surveillance"/>
    <property type="evidence" value="ECO:0007669"/>
    <property type="project" value="TreeGrafter"/>
</dbReference>
<dbReference type="InterPro" id="IPR036345">
    <property type="entry name" value="ExoRNase_PH_dom2_sf"/>
</dbReference>
<evidence type="ECO:0000256" key="2">
    <source>
        <dbReference type="ARBA" id="ARBA00004604"/>
    </source>
</evidence>
<dbReference type="InterPro" id="IPR050590">
    <property type="entry name" value="Exosome_comp_Rrp42_subfam"/>
</dbReference>
<evidence type="ECO:0000259" key="7">
    <source>
        <dbReference type="Pfam" id="PF03725"/>
    </source>
</evidence>
<dbReference type="GO" id="GO:0071035">
    <property type="term" value="P:nuclear polyadenylation-dependent rRNA catabolic process"/>
    <property type="evidence" value="ECO:0007669"/>
    <property type="project" value="TreeGrafter"/>
</dbReference>
<dbReference type="GO" id="GO:0071038">
    <property type="term" value="P:TRAMP-dependent tRNA surveillance pathway"/>
    <property type="evidence" value="ECO:0007669"/>
    <property type="project" value="TreeGrafter"/>
</dbReference>
<comment type="similarity">
    <text evidence="3">Belongs to the RNase PH family.</text>
</comment>
<dbReference type="VEuPathDB" id="MicrosporidiaDB:EDEG_00368"/>
<evidence type="ECO:0000256" key="4">
    <source>
        <dbReference type="ARBA" id="ARBA00022490"/>
    </source>
</evidence>
<dbReference type="Pfam" id="PF03725">
    <property type="entry name" value="RNase_PH_C"/>
    <property type="match status" value="1"/>
</dbReference>
<dbReference type="EMBL" id="AFBI03000004">
    <property type="protein sequence ID" value="EJW01777.1"/>
    <property type="molecule type" value="Genomic_DNA"/>
</dbReference>
<evidence type="ECO:0000313" key="9">
    <source>
        <dbReference type="Proteomes" id="UP000003163"/>
    </source>
</evidence>
<organism evidence="8 9">
    <name type="scientific">Edhazardia aedis (strain USNM 41457)</name>
    <name type="common">Microsporidian parasite</name>
    <dbReference type="NCBI Taxonomy" id="1003232"/>
    <lineage>
        <taxon>Eukaryota</taxon>
        <taxon>Fungi</taxon>
        <taxon>Fungi incertae sedis</taxon>
        <taxon>Microsporidia</taxon>
        <taxon>Edhazardia</taxon>
    </lineage>
</organism>
<comment type="subcellular location">
    <subcellularLocation>
        <location evidence="1">Cytoplasm</location>
    </subcellularLocation>
    <subcellularLocation>
        <location evidence="2">Nucleus</location>
        <location evidence="2">Nucleolus</location>
    </subcellularLocation>
</comment>